<organism evidence="3 4">
    <name type="scientific">Magnetospirillum sulfuroxidans</name>
    <dbReference type="NCBI Taxonomy" id="611300"/>
    <lineage>
        <taxon>Bacteria</taxon>
        <taxon>Pseudomonadati</taxon>
        <taxon>Pseudomonadota</taxon>
        <taxon>Alphaproteobacteria</taxon>
        <taxon>Rhodospirillales</taxon>
        <taxon>Rhodospirillaceae</taxon>
        <taxon>Magnetospirillum</taxon>
    </lineage>
</organism>
<accession>A0ABS5II89</accession>
<evidence type="ECO:0000313" key="3">
    <source>
        <dbReference type="EMBL" id="MBR9973478.1"/>
    </source>
</evidence>
<dbReference type="Proteomes" id="UP000680714">
    <property type="component" value="Unassembled WGS sequence"/>
</dbReference>
<sequence>MSRPPGAILITGASSGLGAALALAYAGPTVTLFLSGRDRQRLHDIADACRAKKAEVHALVINVTQAVPMATWIKECDSLRPLDLVIANAGISAGSGGGGESEEQTRAIFAVNLDGVMNTVFPAIAVMRPRRHGQIAIMASLAGYRGLPGAPAYCASKAAVKAWGEGLRGHLRPHGIRVSVICPGFVTTRMTAVNTFKMPFLMDAAKAAGIMVKGLANDRGRIAYPWPMAFGAWLGAALPDRLMDWIGRKMPDKG</sequence>
<comment type="similarity">
    <text evidence="1">Belongs to the short-chain dehydrogenases/reductases (SDR) family.</text>
</comment>
<dbReference type="PANTHER" id="PTHR44196:SF1">
    <property type="entry name" value="DEHYDROGENASE_REDUCTASE SDR FAMILY MEMBER 7B"/>
    <property type="match status" value="1"/>
</dbReference>
<evidence type="ECO:0000313" key="4">
    <source>
        <dbReference type="Proteomes" id="UP000680714"/>
    </source>
</evidence>
<proteinExistence type="inferred from homology"/>
<dbReference type="PANTHER" id="PTHR44196">
    <property type="entry name" value="DEHYDROGENASE/REDUCTASE SDR FAMILY MEMBER 7B"/>
    <property type="match status" value="1"/>
</dbReference>
<dbReference type="SUPFAM" id="SSF51735">
    <property type="entry name" value="NAD(P)-binding Rossmann-fold domains"/>
    <property type="match status" value="1"/>
</dbReference>
<protein>
    <submittedName>
        <fullName evidence="3">SDR family NAD(P)-dependent oxidoreductase</fullName>
    </submittedName>
</protein>
<dbReference type="PRINTS" id="PR00081">
    <property type="entry name" value="GDHRDH"/>
</dbReference>
<dbReference type="InterPro" id="IPR036291">
    <property type="entry name" value="NAD(P)-bd_dom_sf"/>
</dbReference>
<keyword evidence="2" id="KW-0560">Oxidoreductase</keyword>
<evidence type="ECO:0000256" key="2">
    <source>
        <dbReference type="ARBA" id="ARBA00023002"/>
    </source>
</evidence>
<comment type="caution">
    <text evidence="3">The sequence shown here is derived from an EMBL/GenBank/DDBJ whole genome shotgun (WGS) entry which is preliminary data.</text>
</comment>
<evidence type="ECO:0000256" key="1">
    <source>
        <dbReference type="ARBA" id="ARBA00006484"/>
    </source>
</evidence>
<dbReference type="InterPro" id="IPR002347">
    <property type="entry name" value="SDR_fam"/>
</dbReference>
<name>A0ABS5II89_9PROT</name>
<reference evidence="3 4" key="1">
    <citation type="submission" date="2021-04" db="EMBL/GenBank/DDBJ databases">
        <title>Magnetospirillum sulfuroxidans sp. nov., a facultative chemolithoautotrophic sulfur-oxidizing alphaproteobacterium isolated from freshwater sediment and proposals for Paramagetospirillum gen. nov., and Magnetospirillaceae fam. nov.</title>
        <authorList>
            <person name="Koziaeva V."/>
            <person name="Geelhoed J.S."/>
            <person name="Sorokin D.Y."/>
            <person name="Grouzdev D.S."/>
        </authorList>
    </citation>
    <scope>NUCLEOTIDE SEQUENCE [LARGE SCALE GENOMIC DNA]</scope>
    <source>
        <strain evidence="3 4">J10</strain>
    </source>
</reference>
<keyword evidence="4" id="KW-1185">Reference proteome</keyword>
<dbReference type="PROSITE" id="PS00061">
    <property type="entry name" value="ADH_SHORT"/>
    <property type="match status" value="1"/>
</dbReference>
<dbReference type="RefSeq" id="WP_211551249.1">
    <property type="nucleotide sequence ID" value="NZ_JAGTUF010000024.1"/>
</dbReference>
<dbReference type="Pfam" id="PF00106">
    <property type="entry name" value="adh_short"/>
    <property type="match status" value="1"/>
</dbReference>
<dbReference type="InterPro" id="IPR020904">
    <property type="entry name" value="Sc_DH/Rdtase_CS"/>
</dbReference>
<dbReference type="EMBL" id="JAGTUF010000024">
    <property type="protein sequence ID" value="MBR9973478.1"/>
    <property type="molecule type" value="Genomic_DNA"/>
</dbReference>
<dbReference type="Gene3D" id="3.40.50.720">
    <property type="entry name" value="NAD(P)-binding Rossmann-like Domain"/>
    <property type="match status" value="1"/>
</dbReference>
<gene>
    <name evidence="3" type="ORF">KEC16_17260</name>
</gene>